<comment type="caution">
    <text evidence="1">The sequence shown here is derived from an EMBL/GenBank/DDBJ whole genome shotgun (WGS) entry which is preliminary data.</text>
</comment>
<dbReference type="PATRIC" id="fig|507754.4.peg.24"/>
<dbReference type="EMBL" id="LJCQ01000275">
    <property type="protein sequence ID" value="KPV46264.1"/>
    <property type="molecule type" value="Genomic_DNA"/>
</dbReference>
<accession>A0A0P9CKJ5</accession>
<reference evidence="2 3" key="2">
    <citation type="submission" date="2015-09" db="EMBL/GenBank/DDBJ databases">
        <title>Heavy metals and arsenic resistance mechanisms in polyextremophilic archaea of the family Ferroplasmaceae.</title>
        <authorList>
            <person name="Bulaev A.G."/>
            <person name="Kanygina A.V."/>
        </authorList>
    </citation>
    <scope>NUCLEOTIDE SEQUENCE [LARGE SCALE GENOMIC DNA]</scope>
    <source>
        <strain evidence="2 3">VT</strain>
    </source>
</reference>
<proteinExistence type="predicted"/>
<dbReference type="AlphaFoldDB" id="A0A0P9CKJ5"/>
<dbReference type="GeneID" id="84222396"/>
<dbReference type="Proteomes" id="UP000050515">
    <property type="component" value="Unassembled WGS sequence"/>
</dbReference>
<evidence type="ECO:0000313" key="1">
    <source>
        <dbReference type="EMBL" id="KPV46264.1"/>
    </source>
</evidence>
<keyword evidence="3" id="KW-1185">Reference proteome</keyword>
<sequence>MIEVDSIIKSEKFLRPAYDDASRFYIPIRSLYLSSKLGIKNDSEMDVEIISVYAIKDYLNTEDLKELSNIKMRMYLKPSGCGPNDGLFFTNDAAKLFEKHSIMEDKYRIKLVINKINGVNINEDGKLRFEF</sequence>
<dbReference type="EMBL" id="LKBG01000233">
    <property type="protein sequence ID" value="KQB34537.1"/>
    <property type="molecule type" value="Genomic_DNA"/>
</dbReference>
<protein>
    <submittedName>
        <fullName evidence="1">Uncharacterized protein</fullName>
    </submittedName>
</protein>
<name>A0A0P9CKJ5_9ARCH</name>
<dbReference type="RefSeq" id="WP_054964311.1">
    <property type="nucleotide sequence ID" value="NZ_JBBYJF010000021.1"/>
</dbReference>
<organism evidence="1 4">
    <name type="scientific">Acidiplasma aeolicum</name>
    <dbReference type="NCBI Taxonomy" id="507754"/>
    <lineage>
        <taxon>Archaea</taxon>
        <taxon>Methanobacteriati</taxon>
        <taxon>Thermoplasmatota</taxon>
        <taxon>Thermoplasmata</taxon>
        <taxon>Thermoplasmatales</taxon>
        <taxon>Ferroplasmaceae</taxon>
        <taxon>Acidiplasma</taxon>
    </lineage>
</organism>
<evidence type="ECO:0000313" key="2">
    <source>
        <dbReference type="EMBL" id="KQB34537.1"/>
    </source>
</evidence>
<evidence type="ECO:0000313" key="3">
    <source>
        <dbReference type="Proteomes" id="UP000050320"/>
    </source>
</evidence>
<reference evidence="1 4" key="1">
    <citation type="submission" date="2015-09" db="EMBL/GenBank/DDBJ databases">
        <title>Draft genome sequence of Acidiplasma aeolicum DSM 18409.</title>
        <authorList>
            <person name="Hemp J."/>
        </authorList>
    </citation>
    <scope>NUCLEOTIDE SEQUENCE [LARGE SCALE GENOMIC DNA]</scope>
    <source>
        <strain evidence="1 4">V</strain>
    </source>
</reference>
<gene>
    <name evidence="2" type="ORF">AOG54_04455</name>
    <name evidence="1" type="ORF">SE19_06320</name>
</gene>
<dbReference type="Proteomes" id="UP000050320">
    <property type="component" value="Unassembled WGS sequence"/>
</dbReference>
<dbReference type="OrthoDB" id="380821at2157"/>
<evidence type="ECO:0000313" key="4">
    <source>
        <dbReference type="Proteomes" id="UP000050515"/>
    </source>
</evidence>